<evidence type="ECO:0000313" key="2">
    <source>
        <dbReference type="EMBL" id="KAL0118712.1"/>
    </source>
</evidence>
<dbReference type="EMBL" id="JADYXP020000008">
    <property type="protein sequence ID" value="KAL0118712.1"/>
    <property type="molecule type" value="Genomic_DNA"/>
</dbReference>
<comment type="caution">
    <text evidence="2">The sequence shown here is derived from an EMBL/GenBank/DDBJ whole genome shotgun (WGS) entry which is preliminary data.</text>
</comment>
<name>A0AAW2FTM4_9HYME</name>
<dbReference type="AlphaFoldDB" id="A0AAW2FTM4"/>
<organism evidence="2 3">
    <name type="scientific">Cardiocondyla obscurior</name>
    <dbReference type="NCBI Taxonomy" id="286306"/>
    <lineage>
        <taxon>Eukaryota</taxon>
        <taxon>Metazoa</taxon>
        <taxon>Ecdysozoa</taxon>
        <taxon>Arthropoda</taxon>
        <taxon>Hexapoda</taxon>
        <taxon>Insecta</taxon>
        <taxon>Pterygota</taxon>
        <taxon>Neoptera</taxon>
        <taxon>Endopterygota</taxon>
        <taxon>Hymenoptera</taxon>
        <taxon>Apocrita</taxon>
        <taxon>Aculeata</taxon>
        <taxon>Formicoidea</taxon>
        <taxon>Formicidae</taxon>
        <taxon>Myrmicinae</taxon>
        <taxon>Cardiocondyla</taxon>
    </lineage>
</organism>
<reference evidence="2 3" key="1">
    <citation type="submission" date="2023-03" db="EMBL/GenBank/DDBJ databases">
        <title>High recombination rates correlate with genetic variation in Cardiocondyla obscurior ants.</title>
        <authorList>
            <person name="Errbii M."/>
        </authorList>
    </citation>
    <scope>NUCLEOTIDE SEQUENCE [LARGE SCALE GENOMIC DNA]</scope>
    <source>
        <strain evidence="2">Alpha-2009</strain>
        <tissue evidence="2">Whole body</tissue>
    </source>
</reference>
<evidence type="ECO:0000313" key="3">
    <source>
        <dbReference type="Proteomes" id="UP001430953"/>
    </source>
</evidence>
<gene>
    <name evidence="2" type="ORF">PUN28_009407</name>
</gene>
<sequence length="194" mass="21709">MINRPRGDLTATWTKITSSAPVFSDFLFFLSSAVFRHAQLTVAAQSGRRDVRFSAKQPSYRNVTPTILKSQKERYTRITGVEGDERCEGRRLRAFGSEITWRKARDCDGWRAVGDHDDDGGGGEDGEKDDGGNDNGDDDDDDDDDDEEDRTRRKIQGLTGYVGHCRYIRLYPPSAARSSFLRALSTPPTVRPTA</sequence>
<feature type="region of interest" description="Disordered" evidence="1">
    <location>
        <begin position="112"/>
        <end position="155"/>
    </location>
</feature>
<evidence type="ECO:0000256" key="1">
    <source>
        <dbReference type="SAM" id="MobiDB-lite"/>
    </source>
</evidence>
<accession>A0AAW2FTM4</accession>
<feature type="compositionally biased region" description="Acidic residues" evidence="1">
    <location>
        <begin position="135"/>
        <end position="148"/>
    </location>
</feature>
<dbReference type="Proteomes" id="UP001430953">
    <property type="component" value="Unassembled WGS sequence"/>
</dbReference>
<protein>
    <submittedName>
        <fullName evidence="2">Uncharacterized protein</fullName>
    </submittedName>
</protein>
<proteinExistence type="predicted"/>
<feature type="compositionally biased region" description="Acidic residues" evidence="1">
    <location>
        <begin position="116"/>
        <end position="128"/>
    </location>
</feature>
<keyword evidence="3" id="KW-1185">Reference proteome</keyword>